<protein>
    <submittedName>
        <fullName evidence="1">Uncharacterized protein</fullName>
    </submittedName>
</protein>
<feature type="non-terminal residue" evidence="1">
    <location>
        <position position="1"/>
    </location>
</feature>
<dbReference type="Proteomes" id="UP000685013">
    <property type="component" value="Chromosome 16"/>
</dbReference>
<dbReference type="EMBL" id="JAGKQH010000016">
    <property type="protein sequence ID" value="KAG6577577.1"/>
    <property type="molecule type" value="Genomic_DNA"/>
</dbReference>
<proteinExistence type="predicted"/>
<accession>A0AAV6M9S1</accession>
<reference evidence="1 2" key="1">
    <citation type="journal article" date="2021" name="Hortic Res">
        <title>The domestication of Cucurbita argyrosperma as revealed by the genome of its wild relative.</title>
        <authorList>
            <person name="Barrera-Redondo J."/>
            <person name="Sanchez-de la Vega G."/>
            <person name="Aguirre-Liguori J.A."/>
            <person name="Castellanos-Morales G."/>
            <person name="Gutierrez-Guerrero Y.T."/>
            <person name="Aguirre-Dugua X."/>
            <person name="Aguirre-Planter E."/>
            <person name="Tenaillon M.I."/>
            <person name="Lira-Saade R."/>
            <person name="Eguiarte L.E."/>
        </authorList>
    </citation>
    <scope>NUCLEOTIDE SEQUENCE [LARGE SCALE GENOMIC DNA]</scope>
    <source>
        <strain evidence="1">JBR-2021</strain>
    </source>
</reference>
<evidence type="ECO:0000313" key="2">
    <source>
        <dbReference type="Proteomes" id="UP000685013"/>
    </source>
</evidence>
<comment type="caution">
    <text evidence="1">The sequence shown here is derived from an EMBL/GenBank/DDBJ whole genome shotgun (WGS) entry which is preliminary data.</text>
</comment>
<gene>
    <name evidence="1" type="ORF">SDJN03_25151</name>
</gene>
<name>A0AAV6M9S1_9ROSI</name>
<sequence>MRKEMNTPLCTPISVEELLFYFGFLRIMQSPVFEHLSITSIWWECETLCGEDMQLSSHVRVRKFCCKWNYTAEIPTS</sequence>
<organism evidence="1 2">
    <name type="scientific">Cucurbita argyrosperma subsp. sororia</name>
    <dbReference type="NCBI Taxonomy" id="37648"/>
    <lineage>
        <taxon>Eukaryota</taxon>
        <taxon>Viridiplantae</taxon>
        <taxon>Streptophyta</taxon>
        <taxon>Embryophyta</taxon>
        <taxon>Tracheophyta</taxon>
        <taxon>Spermatophyta</taxon>
        <taxon>Magnoliopsida</taxon>
        <taxon>eudicotyledons</taxon>
        <taxon>Gunneridae</taxon>
        <taxon>Pentapetalae</taxon>
        <taxon>rosids</taxon>
        <taxon>fabids</taxon>
        <taxon>Cucurbitales</taxon>
        <taxon>Cucurbitaceae</taxon>
        <taxon>Cucurbiteae</taxon>
        <taxon>Cucurbita</taxon>
    </lineage>
</organism>
<evidence type="ECO:0000313" key="1">
    <source>
        <dbReference type="EMBL" id="KAG6577577.1"/>
    </source>
</evidence>
<keyword evidence="2" id="KW-1185">Reference proteome</keyword>
<dbReference type="AlphaFoldDB" id="A0AAV6M9S1"/>